<proteinExistence type="inferred from homology"/>
<reference evidence="5 6" key="1">
    <citation type="submission" date="2016-11" db="EMBL/GenBank/DDBJ databases">
        <title>The macronuclear genome of Stentor coeruleus: a giant cell with tiny introns.</title>
        <authorList>
            <person name="Slabodnick M."/>
            <person name="Ruby J.G."/>
            <person name="Reiff S.B."/>
            <person name="Swart E.C."/>
            <person name="Gosai S."/>
            <person name="Prabakaran S."/>
            <person name="Witkowska E."/>
            <person name="Larue G.E."/>
            <person name="Fisher S."/>
            <person name="Freeman R.M."/>
            <person name="Gunawardena J."/>
            <person name="Chu W."/>
            <person name="Stover N.A."/>
            <person name="Gregory B.D."/>
            <person name="Nowacki M."/>
            <person name="Derisi J."/>
            <person name="Roy S.W."/>
            <person name="Marshall W.F."/>
            <person name="Sood P."/>
        </authorList>
    </citation>
    <scope>NUCLEOTIDE SEQUENCE [LARGE SCALE GENOMIC DNA]</scope>
    <source>
        <strain evidence="5">WM001</strain>
    </source>
</reference>
<evidence type="ECO:0000313" key="5">
    <source>
        <dbReference type="EMBL" id="OMJ83387.1"/>
    </source>
</evidence>
<dbReference type="OrthoDB" id="1939479at2759"/>
<dbReference type="InterPro" id="IPR003653">
    <property type="entry name" value="Peptidase_C48_C"/>
</dbReference>
<dbReference type="InterPro" id="IPR038765">
    <property type="entry name" value="Papain-like_cys_pep_sf"/>
</dbReference>
<feature type="domain" description="Ubiquitin-like protease family profile" evidence="4">
    <location>
        <begin position="174"/>
        <end position="331"/>
    </location>
</feature>
<evidence type="ECO:0000256" key="2">
    <source>
        <dbReference type="ARBA" id="ARBA00022670"/>
    </source>
</evidence>
<name>A0A1R2C301_9CILI</name>
<evidence type="ECO:0000256" key="3">
    <source>
        <dbReference type="ARBA" id="ARBA00022801"/>
    </source>
</evidence>
<dbReference type="GO" id="GO:0008234">
    <property type="term" value="F:cysteine-type peptidase activity"/>
    <property type="evidence" value="ECO:0007669"/>
    <property type="project" value="InterPro"/>
</dbReference>
<accession>A0A1R2C301</accession>
<keyword evidence="2" id="KW-0645">Protease</keyword>
<evidence type="ECO:0000256" key="1">
    <source>
        <dbReference type="ARBA" id="ARBA00005234"/>
    </source>
</evidence>
<keyword evidence="6" id="KW-1185">Reference proteome</keyword>
<gene>
    <name evidence="5" type="ORF">SteCoe_15722</name>
</gene>
<dbReference type="GO" id="GO:0006508">
    <property type="term" value="P:proteolysis"/>
    <property type="evidence" value="ECO:0007669"/>
    <property type="project" value="UniProtKB-KW"/>
</dbReference>
<evidence type="ECO:0000313" key="6">
    <source>
        <dbReference type="Proteomes" id="UP000187209"/>
    </source>
</evidence>
<organism evidence="5 6">
    <name type="scientific">Stentor coeruleus</name>
    <dbReference type="NCBI Taxonomy" id="5963"/>
    <lineage>
        <taxon>Eukaryota</taxon>
        <taxon>Sar</taxon>
        <taxon>Alveolata</taxon>
        <taxon>Ciliophora</taxon>
        <taxon>Postciliodesmatophora</taxon>
        <taxon>Heterotrichea</taxon>
        <taxon>Heterotrichida</taxon>
        <taxon>Stentoridae</taxon>
        <taxon>Stentor</taxon>
    </lineage>
</organism>
<dbReference type="AlphaFoldDB" id="A0A1R2C301"/>
<sequence length="359" mass="41894">MQGINRPILPPPIEIEDIMRSSSTRHIRKKSPKSPMFIKAKHQAFNSNRQISPFEKITSKKAICKNTLPGFLLTNQQIEDFRKVKNPKNKIISPCSVFTQKTESPMYVYNHGVVSSSHTHQKNPQGSASKLEIIEQIKTLVFDSDRSPEQIILRIGKLDLSISDLSSLKQEQPLTNNVMNAGLKYIKKRNKIRINFKKEPLERVYIISTQLCEKIFGETPCEEKLITKDLLKYDDILFPVFVGYWTLLVCSLGRKTIFYYDPIGIESSDKLMKNRLFNFLRQEIQLDESVIQSMFIKKLTYKNITESEVYDHVDSGIYILRQAFRLSLDRRAHVKPEYMNDFRYKLLYYLFKHGTKVII</sequence>
<dbReference type="EMBL" id="MPUH01000306">
    <property type="protein sequence ID" value="OMJ83387.1"/>
    <property type="molecule type" value="Genomic_DNA"/>
</dbReference>
<evidence type="ECO:0000259" key="4">
    <source>
        <dbReference type="Pfam" id="PF02902"/>
    </source>
</evidence>
<keyword evidence="3" id="KW-0378">Hydrolase</keyword>
<protein>
    <recommendedName>
        <fullName evidence="4">Ubiquitin-like protease family profile domain-containing protein</fullName>
    </recommendedName>
</protein>
<dbReference type="Pfam" id="PF02902">
    <property type="entry name" value="Peptidase_C48"/>
    <property type="match status" value="1"/>
</dbReference>
<dbReference type="Gene3D" id="3.40.395.10">
    <property type="entry name" value="Adenoviral Proteinase, Chain A"/>
    <property type="match status" value="1"/>
</dbReference>
<comment type="caution">
    <text evidence="5">The sequence shown here is derived from an EMBL/GenBank/DDBJ whole genome shotgun (WGS) entry which is preliminary data.</text>
</comment>
<dbReference type="Proteomes" id="UP000187209">
    <property type="component" value="Unassembled WGS sequence"/>
</dbReference>
<comment type="similarity">
    <text evidence="1">Belongs to the peptidase C48 family.</text>
</comment>
<dbReference type="SUPFAM" id="SSF54001">
    <property type="entry name" value="Cysteine proteinases"/>
    <property type="match status" value="1"/>
</dbReference>